<gene>
    <name evidence="8" type="ORF">CHIRRI_LOCUS13168</name>
</gene>
<dbReference type="Gene3D" id="2.60.40.10">
    <property type="entry name" value="Immunoglobulins"/>
    <property type="match status" value="1"/>
</dbReference>
<dbReference type="InterPro" id="IPR013783">
    <property type="entry name" value="Ig-like_fold"/>
</dbReference>
<keyword evidence="2" id="KW-0472">Membrane</keyword>
<evidence type="ECO:0000313" key="8">
    <source>
        <dbReference type="EMBL" id="CAG9810354.1"/>
    </source>
</evidence>
<dbReference type="SMART" id="SM00409">
    <property type="entry name" value="IG"/>
    <property type="match status" value="1"/>
</dbReference>
<evidence type="ECO:0000256" key="3">
    <source>
        <dbReference type="ARBA" id="ARBA00023157"/>
    </source>
</evidence>
<keyword evidence="9" id="KW-1185">Reference proteome</keyword>
<reference evidence="8" key="1">
    <citation type="submission" date="2022-01" db="EMBL/GenBank/DDBJ databases">
        <authorList>
            <person name="King R."/>
        </authorList>
    </citation>
    <scope>NUCLEOTIDE SEQUENCE</scope>
</reference>
<keyword evidence="5" id="KW-0393">Immunoglobulin domain</keyword>
<proteinExistence type="predicted"/>
<dbReference type="AlphaFoldDB" id="A0A9N9WXW3"/>
<evidence type="ECO:0000313" key="9">
    <source>
        <dbReference type="Proteomes" id="UP001153620"/>
    </source>
</evidence>
<comment type="subcellular location">
    <subcellularLocation>
        <location evidence="1">Membrane</location>
        <topology evidence="1">Single-pass type I membrane protein</topology>
    </subcellularLocation>
</comment>
<dbReference type="PROSITE" id="PS50835">
    <property type="entry name" value="IG_LIKE"/>
    <property type="match status" value="1"/>
</dbReference>
<evidence type="ECO:0000256" key="2">
    <source>
        <dbReference type="ARBA" id="ARBA00023136"/>
    </source>
</evidence>
<feature type="signal peptide" evidence="6">
    <location>
        <begin position="1"/>
        <end position="21"/>
    </location>
</feature>
<accession>A0A9N9WXW3</accession>
<evidence type="ECO:0000259" key="7">
    <source>
        <dbReference type="PROSITE" id="PS50835"/>
    </source>
</evidence>
<feature type="domain" description="Ig-like" evidence="7">
    <location>
        <begin position="58"/>
        <end position="161"/>
    </location>
</feature>
<dbReference type="EMBL" id="OU895880">
    <property type="protein sequence ID" value="CAG9810354.1"/>
    <property type="molecule type" value="Genomic_DNA"/>
</dbReference>
<organism evidence="8 9">
    <name type="scientific">Chironomus riparius</name>
    <dbReference type="NCBI Taxonomy" id="315576"/>
    <lineage>
        <taxon>Eukaryota</taxon>
        <taxon>Metazoa</taxon>
        <taxon>Ecdysozoa</taxon>
        <taxon>Arthropoda</taxon>
        <taxon>Hexapoda</taxon>
        <taxon>Insecta</taxon>
        <taxon>Pterygota</taxon>
        <taxon>Neoptera</taxon>
        <taxon>Endopterygota</taxon>
        <taxon>Diptera</taxon>
        <taxon>Nematocera</taxon>
        <taxon>Chironomoidea</taxon>
        <taxon>Chironomidae</taxon>
        <taxon>Chironominae</taxon>
        <taxon>Chironomus</taxon>
    </lineage>
</organism>
<evidence type="ECO:0000256" key="1">
    <source>
        <dbReference type="ARBA" id="ARBA00004479"/>
    </source>
</evidence>
<evidence type="ECO:0000256" key="5">
    <source>
        <dbReference type="ARBA" id="ARBA00023319"/>
    </source>
</evidence>
<dbReference type="SUPFAM" id="SSF48726">
    <property type="entry name" value="Immunoglobulin"/>
    <property type="match status" value="1"/>
</dbReference>
<dbReference type="PANTHER" id="PTHR11640:SF31">
    <property type="entry name" value="IRREGULAR CHIASM C-ROUGHEST PROTEIN-RELATED"/>
    <property type="match status" value="1"/>
</dbReference>
<dbReference type="PANTHER" id="PTHR11640">
    <property type="entry name" value="NEPHRIN"/>
    <property type="match status" value="1"/>
</dbReference>
<dbReference type="InterPro" id="IPR036179">
    <property type="entry name" value="Ig-like_dom_sf"/>
</dbReference>
<name>A0A9N9WXW3_9DIPT</name>
<keyword evidence="4" id="KW-0325">Glycoprotein</keyword>
<dbReference type="InterPro" id="IPR051275">
    <property type="entry name" value="Cell_adhesion_signaling"/>
</dbReference>
<sequence>MLVQVHIILIMMAWNLIKIDAYSQVVDSRVLTNEISHFDQEFDENLFDYALVTTASHPQIPQKPYKFIEEPDDIRAQYGTSLTLNCVISHTNGTIQWTKNDFGLGVDRNLTAYKKYSMVGDEKNGSYSLRIDDVDFNDEGFYQCQFSNHEVQMRSRYATVSVFEAVQNVKKRRICLFCVGVVKQERFVDNGGQLSRSAGNFVVLIGVFGILSFI</sequence>
<dbReference type="GO" id="GO:0050839">
    <property type="term" value="F:cell adhesion molecule binding"/>
    <property type="evidence" value="ECO:0007669"/>
    <property type="project" value="TreeGrafter"/>
</dbReference>
<dbReference type="InterPro" id="IPR003599">
    <property type="entry name" value="Ig_sub"/>
</dbReference>
<dbReference type="GO" id="GO:0005886">
    <property type="term" value="C:plasma membrane"/>
    <property type="evidence" value="ECO:0007669"/>
    <property type="project" value="TreeGrafter"/>
</dbReference>
<dbReference type="InterPro" id="IPR007110">
    <property type="entry name" value="Ig-like_dom"/>
</dbReference>
<feature type="chain" id="PRO_5040140354" description="Ig-like domain-containing protein" evidence="6">
    <location>
        <begin position="22"/>
        <end position="214"/>
    </location>
</feature>
<dbReference type="GO" id="GO:0005911">
    <property type="term" value="C:cell-cell junction"/>
    <property type="evidence" value="ECO:0007669"/>
    <property type="project" value="TreeGrafter"/>
</dbReference>
<dbReference type="InterPro" id="IPR013098">
    <property type="entry name" value="Ig_I-set"/>
</dbReference>
<reference evidence="8" key="2">
    <citation type="submission" date="2022-10" db="EMBL/GenBank/DDBJ databases">
        <authorList>
            <consortium name="ENA_rothamsted_submissions"/>
            <consortium name="culmorum"/>
            <person name="King R."/>
        </authorList>
    </citation>
    <scope>NUCLEOTIDE SEQUENCE</scope>
</reference>
<dbReference type="OrthoDB" id="6413693at2759"/>
<dbReference type="Proteomes" id="UP001153620">
    <property type="component" value="Chromosome 4"/>
</dbReference>
<dbReference type="Pfam" id="PF07679">
    <property type="entry name" value="I-set"/>
    <property type="match status" value="1"/>
</dbReference>
<evidence type="ECO:0000256" key="6">
    <source>
        <dbReference type="SAM" id="SignalP"/>
    </source>
</evidence>
<keyword evidence="3" id="KW-1015">Disulfide bond</keyword>
<protein>
    <recommendedName>
        <fullName evidence="7">Ig-like domain-containing protein</fullName>
    </recommendedName>
</protein>
<keyword evidence="6" id="KW-0732">Signal</keyword>
<dbReference type="GO" id="GO:0098609">
    <property type="term" value="P:cell-cell adhesion"/>
    <property type="evidence" value="ECO:0007669"/>
    <property type="project" value="TreeGrafter"/>
</dbReference>
<evidence type="ECO:0000256" key="4">
    <source>
        <dbReference type="ARBA" id="ARBA00023180"/>
    </source>
</evidence>